<evidence type="ECO:0000313" key="3">
    <source>
        <dbReference type="Proteomes" id="UP000054826"/>
    </source>
</evidence>
<accession>A0A0V1JNK4</accession>
<evidence type="ECO:0000313" key="1">
    <source>
        <dbReference type="EMBL" id="KRZ36165.1"/>
    </source>
</evidence>
<dbReference type="EMBL" id="JYDV01000077">
    <property type="protein sequence ID" value="KRZ36210.1"/>
    <property type="molecule type" value="Genomic_DNA"/>
</dbReference>
<name>A0A0V1JNK4_TRIPS</name>
<dbReference type="Proteomes" id="UP000054826">
    <property type="component" value="Unassembled WGS sequence"/>
</dbReference>
<gene>
    <name evidence="2" type="ORF">T4C_341</name>
    <name evidence="1" type="ORF">T4C_5052</name>
</gene>
<dbReference type="AlphaFoldDB" id="A0A0V1JNK4"/>
<reference evidence="1 3" key="1">
    <citation type="submission" date="2015-01" db="EMBL/GenBank/DDBJ databases">
        <title>Evolution of Trichinella species and genotypes.</title>
        <authorList>
            <person name="Korhonen P.K."/>
            <person name="Edoardo P."/>
            <person name="Giuseppe L.R."/>
            <person name="Gasser R.B."/>
        </authorList>
    </citation>
    <scope>NUCLEOTIDE SEQUENCE [LARGE SCALE GENOMIC DNA]</scope>
    <source>
        <strain evidence="1">ISS176</strain>
    </source>
</reference>
<dbReference type="EMBL" id="JYDV01000077">
    <property type="protein sequence ID" value="KRZ36165.1"/>
    <property type="molecule type" value="Genomic_DNA"/>
</dbReference>
<sequence>MLTHDRWKLLSKKQLTVVRDPALTKQPRAGGCQPCGSYSAEQSAVDLNLSIYGRCWRVIVHCCCIVLVSMFYM</sequence>
<proteinExistence type="predicted"/>
<protein>
    <submittedName>
        <fullName evidence="1">Uncharacterized protein</fullName>
    </submittedName>
</protein>
<evidence type="ECO:0000313" key="2">
    <source>
        <dbReference type="EMBL" id="KRZ36210.1"/>
    </source>
</evidence>
<comment type="caution">
    <text evidence="1">The sequence shown here is derived from an EMBL/GenBank/DDBJ whole genome shotgun (WGS) entry which is preliminary data.</text>
</comment>
<organism evidence="1 3">
    <name type="scientific">Trichinella pseudospiralis</name>
    <name type="common">Parasitic roundworm</name>
    <dbReference type="NCBI Taxonomy" id="6337"/>
    <lineage>
        <taxon>Eukaryota</taxon>
        <taxon>Metazoa</taxon>
        <taxon>Ecdysozoa</taxon>
        <taxon>Nematoda</taxon>
        <taxon>Enoplea</taxon>
        <taxon>Dorylaimia</taxon>
        <taxon>Trichinellida</taxon>
        <taxon>Trichinellidae</taxon>
        <taxon>Trichinella</taxon>
    </lineage>
</organism>